<dbReference type="EMBL" id="JAHQIW010006753">
    <property type="protein sequence ID" value="KAJ1370209.1"/>
    <property type="molecule type" value="Genomic_DNA"/>
</dbReference>
<name>A0AAD5R638_PARTN</name>
<reference evidence="2" key="1">
    <citation type="submission" date="2021-06" db="EMBL/GenBank/DDBJ databases">
        <title>Parelaphostrongylus tenuis whole genome reference sequence.</title>
        <authorList>
            <person name="Garwood T.J."/>
            <person name="Larsen P.A."/>
            <person name="Fountain-Jones N.M."/>
            <person name="Garbe J.R."/>
            <person name="Macchietto M.G."/>
            <person name="Kania S.A."/>
            <person name="Gerhold R.W."/>
            <person name="Richards J.E."/>
            <person name="Wolf T.M."/>
        </authorList>
    </citation>
    <scope>NUCLEOTIDE SEQUENCE</scope>
    <source>
        <strain evidence="2">MNPRO001-30</strain>
        <tissue evidence="2">Meninges</tissue>
    </source>
</reference>
<feature type="region of interest" description="Disordered" evidence="1">
    <location>
        <begin position="26"/>
        <end position="50"/>
    </location>
</feature>
<sequence length="90" mass="9909">MGIACTLELKLKQERIRVLLVTASSGPTTSQAPYSPTVDTTSSPTYTSSPGCKDISDSVCRKLMSWNFCHSSKYDEDIRKLICPQSCKLC</sequence>
<gene>
    <name evidence="2" type="ORF">KIN20_031895</name>
</gene>
<evidence type="ECO:0000313" key="3">
    <source>
        <dbReference type="Proteomes" id="UP001196413"/>
    </source>
</evidence>
<evidence type="ECO:0008006" key="4">
    <source>
        <dbReference type="Google" id="ProtNLM"/>
    </source>
</evidence>
<protein>
    <recommendedName>
        <fullName evidence="4">ShKT domain-containing protein</fullName>
    </recommendedName>
</protein>
<dbReference type="Proteomes" id="UP001196413">
    <property type="component" value="Unassembled WGS sequence"/>
</dbReference>
<organism evidence="2 3">
    <name type="scientific">Parelaphostrongylus tenuis</name>
    <name type="common">Meningeal worm</name>
    <dbReference type="NCBI Taxonomy" id="148309"/>
    <lineage>
        <taxon>Eukaryota</taxon>
        <taxon>Metazoa</taxon>
        <taxon>Ecdysozoa</taxon>
        <taxon>Nematoda</taxon>
        <taxon>Chromadorea</taxon>
        <taxon>Rhabditida</taxon>
        <taxon>Rhabditina</taxon>
        <taxon>Rhabditomorpha</taxon>
        <taxon>Strongyloidea</taxon>
        <taxon>Metastrongylidae</taxon>
        <taxon>Parelaphostrongylus</taxon>
    </lineage>
</organism>
<dbReference type="Gene3D" id="1.10.10.1940">
    <property type="match status" value="1"/>
</dbReference>
<accession>A0AAD5R638</accession>
<evidence type="ECO:0000256" key="1">
    <source>
        <dbReference type="SAM" id="MobiDB-lite"/>
    </source>
</evidence>
<keyword evidence="3" id="KW-1185">Reference proteome</keyword>
<feature type="compositionally biased region" description="Low complexity" evidence="1">
    <location>
        <begin position="33"/>
        <end position="50"/>
    </location>
</feature>
<dbReference type="AlphaFoldDB" id="A0AAD5R638"/>
<evidence type="ECO:0000313" key="2">
    <source>
        <dbReference type="EMBL" id="KAJ1370209.1"/>
    </source>
</evidence>
<proteinExistence type="predicted"/>
<comment type="caution">
    <text evidence="2">The sequence shown here is derived from an EMBL/GenBank/DDBJ whole genome shotgun (WGS) entry which is preliminary data.</text>
</comment>